<feature type="transmembrane region" description="Helical" evidence="6">
    <location>
        <begin position="454"/>
        <end position="472"/>
    </location>
</feature>
<keyword evidence="9" id="KW-1185">Reference proteome</keyword>
<dbReference type="PROSITE" id="PS50089">
    <property type="entry name" value="ZF_RING_2"/>
    <property type="match status" value="1"/>
</dbReference>
<feature type="region of interest" description="Disordered" evidence="5">
    <location>
        <begin position="132"/>
        <end position="208"/>
    </location>
</feature>
<sequence length="473" mass="52909">MFSCFSSSLRLQTPRMSSEPAARRMAGTLLRCRRCRKAVFDLTCLSSAADESSADVCLIWHVSVERLPAWILTSVQQARWTAGKLSCCHCGARLGGFNFLSRCECPCGRDATVHLKKSRVDLDHERRVPIVRPRRTRSGAGMGTGLSPGISRPAESPDRVPDGGTHQRRCCLEDDGSSADSTDLLRTQDTESPTDPGVPGVRRLSQDLDQDQDLDLDLDQTDEAESTSVLEEVSGSAPLRRRFSSDGEALLREERVSSEPEVSVSSSAAIRPNRREKNRLKSRRRKERRRQRWLQAADGSPLDLEVEDRDGLTCPVCLDVYFSPYACRPCGHVFCEPCLRTLAQNRPTDTPCPLCRALVSNAVFSRELDQTVKTLFPNVYGSRKQNFQNASCARWPLPNSKKPSRPFWENRRSGATAWRRWRLVHGGFPPAAAYLNDARGSQLNVGLVLIRGSSFYWILALKVACILLYCFVF</sequence>
<dbReference type="GeneID" id="108250694"/>
<organism evidence="8 9">
    <name type="scientific">Kryptolebias marmoratus</name>
    <name type="common">Mangrove killifish</name>
    <name type="synonym">Rivulus marmoratus</name>
    <dbReference type="NCBI Taxonomy" id="37003"/>
    <lineage>
        <taxon>Eukaryota</taxon>
        <taxon>Metazoa</taxon>
        <taxon>Chordata</taxon>
        <taxon>Craniata</taxon>
        <taxon>Vertebrata</taxon>
        <taxon>Euteleostomi</taxon>
        <taxon>Actinopterygii</taxon>
        <taxon>Neopterygii</taxon>
        <taxon>Teleostei</taxon>
        <taxon>Neoteleostei</taxon>
        <taxon>Acanthomorphata</taxon>
        <taxon>Ovalentaria</taxon>
        <taxon>Atherinomorphae</taxon>
        <taxon>Cyprinodontiformes</taxon>
        <taxon>Rivulidae</taxon>
        <taxon>Kryptolebias</taxon>
    </lineage>
</organism>
<dbReference type="InterPro" id="IPR001841">
    <property type="entry name" value="Znf_RING"/>
</dbReference>
<dbReference type="RefSeq" id="XP_017296182.1">
    <property type="nucleotide sequence ID" value="XM_017440693.3"/>
</dbReference>
<evidence type="ECO:0000256" key="4">
    <source>
        <dbReference type="PROSITE-ProRule" id="PRU00175"/>
    </source>
</evidence>
<dbReference type="GO" id="GO:0000209">
    <property type="term" value="P:protein polyubiquitination"/>
    <property type="evidence" value="ECO:0007669"/>
    <property type="project" value="InterPro"/>
</dbReference>
<dbReference type="Proteomes" id="UP000264800">
    <property type="component" value="Unplaced"/>
</dbReference>
<evidence type="ECO:0000256" key="5">
    <source>
        <dbReference type="SAM" id="MobiDB-lite"/>
    </source>
</evidence>
<dbReference type="OMA" id="FPVLHFY"/>
<dbReference type="SMART" id="SM00184">
    <property type="entry name" value="RING"/>
    <property type="match status" value="1"/>
</dbReference>
<dbReference type="GO" id="GO:0032436">
    <property type="term" value="P:positive regulation of proteasomal ubiquitin-dependent protein catabolic process"/>
    <property type="evidence" value="ECO:0007669"/>
    <property type="project" value="TreeGrafter"/>
</dbReference>
<dbReference type="GO" id="GO:0008270">
    <property type="term" value="F:zinc ion binding"/>
    <property type="evidence" value="ECO:0007669"/>
    <property type="project" value="UniProtKB-KW"/>
</dbReference>
<keyword evidence="6" id="KW-0472">Membrane</keyword>
<dbReference type="KEGG" id="kmr:108250694"/>
<dbReference type="InterPro" id="IPR045790">
    <property type="entry name" value="RNF180_C"/>
</dbReference>
<dbReference type="Pfam" id="PF19332">
    <property type="entry name" value="RNF180_C"/>
    <property type="match status" value="1"/>
</dbReference>
<evidence type="ECO:0000313" key="8">
    <source>
        <dbReference type="Ensembl" id="ENSKMAP00000018893.1"/>
    </source>
</evidence>
<name>A0A3Q3APU3_KRYMA</name>
<evidence type="ECO:0000256" key="1">
    <source>
        <dbReference type="ARBA" id="ARBA00022723"/>
    </source>
</evidence>
<evidence type="ECO:0000256" key="6">
    <source>
        <dbReference type="SAM" id="Phobius"/>
    </source>
</evidence>
<dbReference type="PANTHER" id="PTHR46717">
    <property type="entry name" value="E3 UBIQUITIN-PROTEIN LIGASE RNF180"/>
    <property type="match status" value="1"/>
</dbReference>
<dbReference type="GO" id="GO:0031624">
    <property type="term" value="F:ubiquitin conjugating enzyme binding"/>
    <property type="evidence" value="ECO:0007669"/>
    <property type="project" value="TreeGrafter"/>
</dbReference>
<keyword evidence="6" id="KW-1133">Transmembrane helix</keyword>
<feature type="compositionally biased region" description="Basic residues" evidence="5">
    <location>
        <begin position="272"/>
        <end position="292"/>
    </location>
</feature>
<dbReference type="SUPFAM" id="SSF57850">
    <property type="entry name" value="RING/U-box"/>
    <property type="match status" value="1"/>
</dbReference>
<evidence type="ECO:0000256" key="3">
    <source>
        <dbReference type="ARBA" id="ARBA00022833"/>
    </source>
</evidence>
<dbReference type="InterPro" id="IPR017907">
    <property type="entry name" value="Znf_RING_CS"/>
</dbReference>
<feature type="region of interest" description="Disordered" evidence="5">
    <location>
        <begin position="221"/>
        <end position="294"/>
    </location>
</feature>
<evidence type="ECO:0000259" key="7">
    <source>
        <dbReference type="PROSITE" id="PS50089"/>
    </source>
</evidence>
<dbReference type="CTD" id="793295"/>
<dbReference type="CDD" id="cd16554">
    <property type="entry name" value="RING-HC_RNF180"/>
    <property type="match status" value="1"/>
</dbReference>
<dbReference type="GO" id="GO:0042428">
    <property type="term" value="P:serotonin metabolic process"/>
    <property type="evidence" value="ECO:0007669"/>
    <property type="project" value="TreeGrafter"/>
</dbReference>
<dbReference type="GeneTree" id="ENSGT00950000182909"/>
<evidence type="ECO:0000256" key="2">
    <source>
        <dbReference type="ARBA" id="ARBA00022771"/>
    </source>
</evidence>
<dbReference type="InterPro" id="IPR033263">
    <property type="entry name" value="RNF180"/>
</dbReference>
<reference evidence="8" key="1">
    <citation type="submission" date="2025-08" db="UniProtKB">
        <authorList>
            <consortium name="Ensembl"/>
        </authorList>
    </citation>
    <scope>IDENTIFICATION</scope>
</reference>
<reference evidence="8" key="2">
    <citation type="submission" date="2025-09" db="UniProtKB">
        <authorList>
            <consortium name="Ensembl"/>
        </authorList>
    </citation>
    <scope>IDENTIFICATION</scope>
</reference>
<dbReference type="Pfam" id="PF13639">
    <property type="entry name" value="zf-RING_2"/>
    <property type="match status" value="1"/>
</dbReference>
<feature type="compositionally biased region" description="Basic and acidic residues" evidence="5">
    <location>
        <begin position="243"/>
        <end position="258"/>
    </location>
</feature>
<dbReference type="GO" id="GO:0042415">
    <property type="term" value="P:norepinephrine metabolic process"/>
    <property type="evidence" value="ECO:0007669"/>
    <property type="project" value="TreeGrafter"/>
</dbReference>
<proteinExistence type="predicted"/>
<keyword evidence="1" id="KW-0479">Metal-binding</keyword>
<keyword evidence="3" id="KW-0862">Zinc</keyword>
<dbReference type="GO" id="GO:0061630">
    <property type="term" value="F:ubiquitin protein ligase activity"/>
    <property type="evidence" value="ECO:0007669"/>
    <property type="project" value="InterPro"/>
</dbReference>
<dbReference type="InterPro" id="IPR013083">
    <property type="entry name" value="Znf_RING/FYVE/PHD"/>
</dbReference>
<keyword evidence="6" id="KW-0812">Transmembrane</keyword>
<feature type="compositionally biased region" description="Polar residues" evidence="5">
    <location>
        <begin position="178"/>
        <end position="193"/>
    </location>
</feature>
<feature type="domain" description="RING-type" evidence="7">
    <location>
        <begin position="314"/>
        <end position="356"/>
    </location>
</feature>
<dbReference type="Gene3D" id="3.30.40.10">
    <property type="entry name" value="Zinc/RING finger domain, C3HC4 (zinc finger)"/>
    <property type="match status" value="1"/>
</dbReference>
<dbReference type="GO" id="GO:0005789">
    <property type="term" value="C:endoplasmic reticulum membrane"/>
    <property type="evidence" value="ECO:0007669"/>
    <property type="project" value="TreeGrafter"/>
</dbReference>
<dbReference type="OrthoDB" id="6105938at2759"/>
<accession>A0A3Q3APU3</accession>
<dbReference type="PANTHER" id="PTHR46717:SF1">
    <property type="entry name" value="E3 UBIQUITIN-PROTEIN LIGASE RNF180"/>
    <property type="match status" value="1"/>
</dbReference>
<dbReference type="PROSITE" id="PS00518">
    <property type="entry name" value="ZF_RING_1"/>
    <property type="match status" value="1"/>
</dbReference>
<dbReference type="AlphaFoldDB" id="A0A3Q3APU3"/>
<evidence type="ECO:0000313" key="9">
    <source>
        <dbReference type="Proteomes" id="UP000264800"/>
    </source>
</evidence>
<protein>
    <submittedName>
        <fullName evidence="8">E3 ubiquitin-protein ligase RNF180-like</fullName>
    </submittedName>
</protein>
<dbReference type="Ensembl" id="ENSKMAT00000019154.1">
    <property type="protein sequence ID" value="ENSKMAP00000018893.1"/>
    <property type="gene ID" value="ENSKMAG00000014054.1"/>
</dbReference>
<keyword evidence="2 4" id="KW-0863">Zinc-finger</keyword>